<dbReference type="NCBIfam" id="TIGR00797">
    <property type="entry name" value="matE"/>
    <property type="match status" value="1"/>
</dbReference>
<dbReference type="InterPro" id="IPR052031">
    <property type="entry name" value="Membrane_Transporter-Flippase"/>
</dbReference>
<name>A0ABU3Q3B6_9SPHN</name>
<evidence type="ECO:0000256" key="4">
    <source>
        <dbReference type="ARBA" id="ARBA00022692"/>
    </source>
</evidence>
<sequence length="487" mass="51788">MAEAALHRRGQRDFLTGPIGSTLLLFALPTLGSGILQSLNGSVNAIWVGRFLGEDALAATSNGNLVMFLLLAFVFGFGMAATILVGQAFGRRDVDGARRVVGTALSSFVLAAVAVALLGWILAPAILEMLATPADVVPLALAYLRIIFLSMPGLLMMSMIMMALRGSGDAMTPLWFMLLAVLLDGGLNPVFILGLGPVPRFGIAGSAIASAIANYVSLAALLIYIYARDLPLRLRGREYAYLRPDPAILRTLLAKGLPMGLQMIVISSSALAMLGLVNREGVVTTAAYGVTQQLWTYVQMPAMALGAAVSAMVAQNIGAGNWDRVSRITRSGIIYNILLTGGLVILLTMVDRPALALFLGPDSPALPVARHIQLVATWGFVAFGVCLVLFGTVRANGQVIWPLIILFISMYPVRLGIALGAYDWMGADALWLSFPMGMVATMVMAIAYYLHGGWRQSRMTAGPIDENECVEQAEANREPGGSFNPTG</sequence>
<keyword evidence="6 7" id="KW-0472">Membrane</keyword>
<feature type="transmembrane region" description="Helical" evidence="7">
    <location>
        <begin position="294"/>
        <end position="313"/>
    </location>
</feature>
<evidence type="ECO:0000256" key="1">
    <source>
        <dbReference type="ARBA" id="ARBA00004429"/>
    </source>
</evidence>
<evidence type="ECO:0000313" key="8">
    <source>
        <dbReference type="EMBL" id="MDT9597906.1"/>
    </source>
</evidence>
<feature type="transmembrane region" description="Helical" evidence="7">
    <location>
        <begin position="399"/>
        <end position="417"/>
    </location>
</feature>
<evidence type="ECO:0000256" key="2">
    <source>
        <dbReference type="ARBA" id="ARBA00022448"/>
    </source>
</evidence>
<dbReference type="PANTHER" id="PTHR43549">
    <property type="entry name" value="MULTIDRUG RESISTANCE PROTEIN YPNP-RELATED"/>
    <property type="match status" value="1"/>
</dbReference>
<keyword evidence="2" id="KW-0813">Transport</keyword>
<feature type="transmembrane region" description="Helical" evidence="7">
    <location>
        <begin position="333"/>
        <end position="350"/>
    </location>
</feature>
<accession>A0ABU3Q3B6</accession>
<evidence type="ECO:0000256" key="5">
    <source>
        <dbReference type="ARBA" id="ARBA00022989"/>
    </source>
</evidence>
<dbReference type="PIRSF" id="PIRSF006603">
    <property type="entry name" value="DinF"/>
    <property type="match status" value="1"/>
</dbReference>
<evidence type="ECO:0000256" key="6">
    <source>
        <dbReference type="ARBA" id="ARBA00023136"/>
    </source>
</evidence>
<keyword evidence="4 7" id="KW-0812">Transmembrane</keyword>
<organism evidence="8 9">
    <name type="scientific">Sphingosinicella rhizophila</name>
    <dbReference type="NCBI Taxonomy" id="3050082"/>
    <lineage>
        <taxon>Bacteria</taxon>
        <taxon>Pseudomonadati</taxon>
        <taxon>Pseudomonadota</taxon>
        <taxon>Alphaproteobacteria</taxon>
        <taxon>Sphingomonadales</taxon>
        <taxon>Sphingosinicellaceae</taxon>
        <taxon>Sphingosinicella</taxon>
    </lineage>
</organism>
<feature type="transmembrane region" description="Helical" evidence="7">
    <location>
        <begin position="21"/>
        <end position="47"/>
    </location>
</feature>
<protein>
    <submittedName>
        <fullName evidence="8">MATE family efflux transporter</fullName>
    </submittedName>
</protein>
<dbReference type="InterPro" id="IPR048279">
    <property type="entry name" value="MdtK-like"/>
</dbReference>
<feature type="transmembrane region" description="Helical" evidence="7">
    <location>
        <begin position="247"/>
        <end position="274"/>
    </location>
</feature>
<feature type="transmembrane region" description="Helical" evidence="7">
    <location>
        <begin position="101"/>
        <end position="122"/>
    </location>
</feature>
<keyword evidence="5 7" id="KW-1133">Transmembrane helix</keyword>
<proteinExistence type="predicted"/>
<feature type="transmembrane region" description="Helical" evidence="7">
    <location>
        <begin position="142"/>
        <end position="162"/>
    </location>
</feature>
<dbReference type="EMBL" id="JAVUPU010000001">
    <property type="protein sequence ID" value="MDT9597906.1"/>
    <property type="molecule type" value="Genomic_DNA"/>
</dbReference>
<evidence type="ECO:0000313" key="9">
    <source>
        <dbReference type="Proteomes" id="UP001259572"/>
    </source>
</evidence>
<keyword evidence="3" id="KW-1003">Cell membrane</keyword>
<dbReference type="Proteomes" id="UP001259572">
    <property type="component" value="Unassembled WGS sequence"/>
</dbReference>
<keyword evidence="9" id="KW-1185">Reference proteome</keyword>
<comment type="caution">
    <text evidence="8">The sequence shown here is derived from an EMBL/GenBank/DDBJ whole genome shotgun (WGS) entry which is preliminary data.</text>
</comment>
<feature type="transmembrane region" description="Helical" evidence="7">
    <location>
        <begin position="174"/>
        <end position="195"/>
    </location>
</feature>
<feature type="transmembrane region" description="Helical" evidence="7">
    <location>
        <begin position="201"/>
        <end position="226"/>
    </location>
</feature>
<evidence type="ECO:0000256" key="7">
    <source>
        <dbReference type="SAM" id="Phobius"/>
    </source>
</evidence>
<gene>
    <name evidence="8" type="ORF">RQX22_02960</name>
</gene>
<dbReference type="CDD" id="cd13138">
    <property type="entry name" value="MATE_yoeA_like"/>
    <property type="match status" value="1"/>
</dbReference>
<dbReference type="InterPro" id="IPR002528">
    <property type="entry name" value="MATE_fam"/>
</dbReference>
<dbReference type="Pfam" id="PF01554">
    <property type="entry name" value="MatE"/>
    <property type="match status" value="2"/>
</dbReference>
<evidence type="ECO:0000256" key="3">
    <source>
        <dbReference type="ARBA" id="ARBA00022475"/>
    </source>
</evidence>
<feature type="transmembrane region" description="Helical" evidence="7">
    <location>
        <begin position="67"/>
        <end position="89"/>
    </location>
</feature>
<feature type="transmembrane region" description="Helical" evidence="7">
    <location>
        <begin position="429"/>
        <end position="450"/>
    </location>
</feature>
<dbReference type="PANTHER" id="PTHR43549:SF3">
    <property type="entry name" value="MULTIDRUG RESISTANCE PROTEIN YPNP-RELATED"/>
    <property type="match status" value="1"/>
</dbReference>
<reference evidence="8 9" key="1">
    <citation type="submission" date="2023-05" db="EMBL/GenBank/DDBJ databases">
        <authorList>
            <person name="Guo Y."/>
        </authorList>
    </citation>
    <scope>NUCLEOTIDE SEQUENCE [LARGE SCALE GENOMIC DNA]</scope>
    <source>
        <strain evidence="8 9">GR2756</strain>
    </source>
</reference>
<comment type="subcellular location">
    <subcellularLocation>
        <location evidence="1">Cell inner membrane</location>
        <topology evidence="1">Multi-pass membrane protein</topology>
    </subcellularLocation>
</comment>
<feature type="transmembrane region" description="Helical" evidence="7">
    <location>
        <begin position="370"/>
        <end position="392"/>
    </location>
</feature>